<protein>
    <submittedName>
        <fullName evidence="1">Uncharacterized protein</fullName>
    </submittedName>
</protein>
<name>A0A0L0DHR8_THETB</name>
<dbReference type="AlphaFoldDB" id="A0A0L0DHR8"/>
<sequence>MASSSPLPLPLSHADILHALAARLDALRDANGLDDPDAPEHAYELSKAVVSAHHWLARLHAAAAALGSDVAELGPDLAALAARAAAHMRTGGPTASTP</sequence>
<organism evidence="1 2">
    <name type="scientific">Thecamonas trahens ATCC 50062</name>
    <dbReference type="NCBI Taxonomy" id="461836"/>
    <lineage>
        <taxon>Eukaryota</taxon>
        <taxon>Apusozoa</taxon>
        <taxon>Apusomonadida</taxon>
        <taxon>Apusomonadidae</taxon>
        <taxon>Thecamonas</taxon>
    </lineage>
</organism>
<keyword evidence="2" id="KW-1185">Reference proteome</keyword>
<dbReference type="EMBL" id="GL349470">
    <property type="protein sequence ID" value="KNC51857.1"/>
    <property type="molecule type" value="Genomic_DNA"/>
</dbReference>
<dbReference type="Proteomes" id="UP000054408">
    <property type="component" value="Unassembled WGS sequence"/>
</dbReference>
<evidence type="ECO:0000313" key="1">
    <source>
        <dbReference type="EMBL" id="KNC51857.1"/>
    </source>
</evidence>
<proteinExistence type="predicted"/>
<gene>
    <name evidence="1" type="ORF">AMSG_07949</name>
</gene>
<reference evidence="1 2" key="1">
    <citation type="submission" date="2010-05" db="EMBL/GenBank/DDBJ databases">
        <title>The Genome Sequence of Thecamonas trahens ATCC 50062.</title>
        <authorList>
            <consortium name="The Broad Institute Genome Sequencing Platform"/>
            <person name="Russ C."/>
            <person name="Cuomo C."/>
            <person name="Shea T."/>
            <person name="Young S.K."/>
            <person name="Zeng Q."/>
            <person name="Koehrsen M."/>
            <person name="Haas B."/>
            <person name="Borodovsky M."/>
            <person name="Guigo R."/>
            <person name="Alvarado L."/>
            <person name="Berlin A."/>
            <person name="Bochicchio J."/>
            <person name="Borenstein D."/>
            <person name="Chapman S."/>
            <person name="Chen Z."/>
            <person name="Freedman E."/>
            <person name="Gellesch M."/>
            <person name="Goldberg J."/>
            <person name="Griggs A."/>
            <person name="Gujja S."/>
            <person name="Heilman E."/>
            <person name="Heiman D."/>
            <person name="Hepburn T."/>
            <person name="Howarth C."/>
            <person name="Jen D."/>
            <person name="Larson L."/>
            <person name="Mehta T."/>
            <person name="Park D."/>
            <person name="Pearson M."/>
            <person name="Roberts A."/>
            <person name="Saif S."/>
            <person name="Shenoy N."/>
            <person name="Sisk P."/>
            <person name="Stolte C."/>
            <person name="Sykes S."/>
            <person name="Thomson T."/>
            <person name="Walk T."/>
            <person name="White J."/>
            <person name="Yandava C."/>
            <person name="Burger G."/>
            <person name="Gray M.W."/>
            <person name="Holland P.W.H."/>
            <person name="King N."/>
            <person name="Lang F.B.F."/>
            <person name="Roger A.J."/>
            <person name="Ruiz-Trillo I."/>
            <person name="Lander E."/>
            <person name="Nusbaum C."/>
        </authorList>
    </citation>
    <scope>NUCLEOTIDE SEQUENCE [LARGE SCALE GENOMIC DNA]</scope>
    <source>
        <strain evidence="1 2">ATCC 50062</strain>
    </source>
</reference>
<dbReference type="RefSeq" id="XP_013755718.1">
    <property type="nucleotide sequence ID" value="XM_013900264.1"/>
</dbReference>
<accession>A0A0L0DHR8</accession>
<evidence type="ECO:0000313" key="2">
    <source>
        <dbReference type="Proteomes" id="UP000054408"/>
    </source>
</evidence>
<dbReference type="GeneID" id="25566754"/>